<organism evidence="2">
    <name type="scientific">Schistosoma japonicum</name>
    <name type="common">Blood fluke</name>
    <dbReference type="NCBI Taxonomy" id="6182"/>
    <lineage>
        <taxon>Eukaryota</taxon>
        <taxon>Metazoa</taxon>
        <taxon>Spiralia</taxon>
        <taxon>Lophotrochozoa</taxon>
        <taxon>Platyhelminthes</taxon>
        <taxon>Trematoda</taxon>
        <taxon>Digenea</taxon>
        <taxon>Strigeidida</taxon>
        <taxon>Schistosomatoidea</taxon>
        <taxon>Schistosomatidae</taxon>
        <taxon>Schistosoma</taxon>
    </lineage>
</organism>
<evidence type="ECO:0000256" key="1">
    <source>
        <dbReference type="SAM" id="Phobius"/>
    </source>
</evidence>
<sequence length="93" mass="10454">MKRTTTTTTRTSMTLMGSGVIPPGINICMLLSIVFVVMFPLIVESGGIYKPEIARNEKGEPILSWYHPILIFFGIMEDPRKIQQTVNVKVSLR</sequence>
<keyword evidence="1" id="KW-0472">Membrane</keyword>
<dbReference type="AlphaFoldDB" id="C1LJ10"/>
<reference evidence="2" key="2">
    <citation type="submission" date="2009-03" db="EMBL/GenBank/DDBJ databases">
        <authorList>
            <person name="Gang L."/>
        </authorList>
    </citation>
    <scope>NUCLEOTIDE SEQUENCE</scope>
    <source>
        <strain evidence="2">Anhui</strain>
    </source>
</reference>
<protein>
    <submittedName>
        <fullName evidence="2">Uncharacterized protein</fullName>
    </submittedName>
</protein>
<proteinExistence type="evidence at transcript level"/>
<evidence type="ECO:0000313" key="2">
    <source>
        <dbReference type="EMBL" id="CAX74688.1"/>
    </source>
</evidence>
<keyword evidence="1" id="KW-0812">Transmembrane</keyword>
<accession>C1LJ10</accession>
<feature type="transmembrane region" description="Helical" evidence="1">
    <location>
        <begin position="20"/>
        <end position="43"/>
    </location>
</feature>
<dbReference type="EMBL" id="FN318960">
    <property type="protein sequence ID" value="CAX74688.1"/>
    <property type="molecule type" value="mRNA"/>
</dbReference>
<name>C1LJ10_SCHJA</name>
<dbReference type="EMBL" id="FN318959">
    <property type="protein sequence ID" value="CAX74687.1"/>
    <property type="molecule type" value="mRNA"/>
</dbReference>
<keyword evidence="1" id="KW-1133">Transmembrane helix</keyword>
<reference evidence="2" key="1">
    <citation type="journal article" date="2009" name="Nature">
        <title>The Schistosoma japonicum genome reveals features of host-parasite interplay.</title>
        <authorList>
            <person name="Liu F."/>
            <person name="Zhou Y."/>
            <person name="Wang Z.Q."/>
            <person name="Lu G."/>
            <person name="Zheng H."/>
            <person name="Brindley P.J."/>
            <person name="McManus D.P."/>
            <person name="Blair D."/>
            <person name="Zhang Q.H."/>
            <person name="Zhong Y."/>
            <person name="Wang S."/>
            <person name="Han Z.G."/>
            <person name="Chen Z."/>
        </authorList>
    </citation>
    <scope>NUCLEOTIDE SEQUENCE</scope>
    <source>
        <strain evidence="2">Anhui</strain>
    </source>
</reference>